<comment type="pathway">
    <text evidence="2 11">Porphyrin-containing compound metabolism; protoporphyrin-IX biosynthesis; protoporphyrin-IX from protoporphyrinogen-IX: step 1/1.</text>
</comment>
<dbReference type="Pfam" id="PF01593">
    <property type="entry name" value="Amino_oxidase"/>
    <property type="match status" value="1"/>
</dbReference>
<evidence type="ECO:0000256" key="7">
    <source>
        <dbReference type="ARBA" id="ARBA00023002"/>
    </source>
</evidence>
<evidence type="ECO:0000313" key="15">
    <source>
        <dbReference type="RefSeq" id="XP_055868567.1"/>
    </source>
</evidence>
<evidence type="ECO:0000256" key="6">
    <source>
        <dbReference type="ARBA" id="ARBA00022827"/>
    </source>
</evidence>
<dbReference type="SUPFAM" id="SSF51905">
    <property type="entry name" value="FAD/NAD(P)-binding domain"/>
    <property type="match status" value="1"/>
</dbReference>
<comment type="cofactor">
    <cofactor evidence="11">
        <name>FAD</name>
        <dbReference type="ChEBI" id="CHEBI:57692"/>
    </cofactor>
    <text evidence="11">Binds 1 FAD per subunit.</text>
</comment>
<dbReference type="NCBIfam" id="TIGR00562">
    <property type="entry name" value="proto_IX_ox"/>
    <property type="match status" value="1"/>
</dbReference>
<dbReference type="InterPro" id="IPR050464">
    <property type="entry name" value="Zeta_carotene_desat/Oxidored"/>
</dbReference>
<dbReference type="InterPro" id="IPR002937">
    <property type="entry name" value="Amino_oxidase"/>
</dbReference>
<comment type="similarity">
    <text evidence="3 11">Belongs to the protoporphyrinogen/coproporphyrinogen oxidase family. Protoporphyrinogen oxidase subfamily.</text>
</comment>
<dbReference type="GO" id="GO:0004729">
    <property type="term" value="F:oxygen-dependent protoporphyrinogen oxidase activity"/>
    <property type="evidence" value="ECO:0007669"/>
    <property type="project" value="UniProtKB-UniRule"/>
</dbReference>
<evidence type="ECO:0000256" key="10">
    <source>
        <dbReference type="ARBA" id="ARBA00047554"/>
    </source>
</evidence>
<organism evidence="13 16">
    <name type="scientific">Biomphalaria glabrata</name>
    <name type="common">Bloodfluke planorb</name>
    <name type="synonym">Freshwater snail</name>
    <dbReference type="NCBI Taxonomy" id="6526"/>
    <lineage>
        <taxon>Eukaryota</taxon>
        <taxon>Metazoa</taxon>
        <taxon>Spiralia</taxon>
        <taxon>Lophotrochozoa</taxon>
        <taxon>Mollusca</taxon>
        <taxon>Gastropoda</taxon>
        <taxon>Heterobranchia</taxon>
        <taxon>Euthyneura</taxon>
        <taxon>Panpulmonata</taxon>
        <taxon>Hygrophila</taxon>
        <taxon>Lymnaeoidea</taxon>
        <taxon>Planorbidae</taxon>
        <taxon>Biomphalaria</taxon>
    </lineage>
</organism>
<dbReference type="PANTHER" id="PTHR42923:SF3">
    <property type="entry name" value="PROTOPORPHYRINOGEN OXIDASE"/>
    <property type="match status" value="1"/>
</dbReference>
<evidence type="ECO:0000256" key="8">
    <source>
        <dbReference type="ARBA" id="ARBA00023133"/>
    </source>
</evidence>
<evidence type="ECO:0000256" key="3">
    <source>
        <dbReference type="ARBA" id="ARBA00010551"/>
    </source>
</evidence>
<evidence type="ECO:0000313" key="16">
    <source>
        <dbReference type="RefSeq" id="XP_055868568.1"/>
    </source>
</evidence>
<evidence type="ECO:0000256" key="4">
    <source>
        <dbReference type="ARBA" id="ARBA00012867"/>
    </source>
</evidence>
<keyword evidence="5 11" id="KW-0285">Flavoprotein</keyword>
<dbReference type="RefSeq" id="XP_055868566.1">
    <property type="nucleotide sequence ID" value="XM_056012591.1"/>
</dbReference>
<evidence type="ECO:0000313" key="17">
    <source>
        <dbReference type="RefSeq" id="XP_055868569.1"/>
    </source>
</evidence>
<dbReference type="AlphaFoldDB" id="A0A9W2Z0J5"/>
<proteinExistence type="inferred from homology"/>
<dbReference type="RefSeq" id="XP_055868568.1">
    <property type="nucleotide sequence ID" value="XM_056012593.1"/>
</dbReference>
<dbReference type="EC" id="1.3.3.4" evidence="4 11"/>
<evidence type="ECO:0000256" key="11">
    <source>
        <dbReference type="RuleBase" id="RU367069"/>
    </source>
</evidence>
<sequence>MATAVVIGGGVSGLASALYIQRSLPQFSKVILLEGSSRVGGWVNTTSYPDGAIFEHGPRSLRPVGEAGRNTLLLAEELGLTRHVLPIFPSDPAAKNRYLFVDGKLCALPTNAWSMFKKLPPFTKPLITSLWKEPFHRRSNEQDESIYSFVRRRLGPEFADIAIDALCRGIFAGDCRKLSVQACFPPLYEMEKKYGSLIAGAVFGFKDPKVEATGLVRRAIEDKWASWSLSKGLQQLTDAMAASIQNTKEGEIRLDTKVTSLKPNQNGKIIVSTPSDSIEASLVISAVYSKDLAAALPKSMTDLKEDLSALPSVNVVVVNLEYKENVLPVKGFGHLLPSFESGPILGVVYDSCTYPEHNRKGCPESTRITVMLGGSWYDKLLSPDGTLPSGSDIVWMASQAAAQQLGIKSHPIRSHVTLQKECLPQYKVGHVSWVEKVEQKIKESNLPLHLVGSSYRGPAINDCIYNAKKVVESLKTH</sequence>
<dbReference type="OMA" id="EHNQAVQ"/>
<comment type="catalytic activity">
    <reaction evidence="10 11">
        <text>protoporphyrinogen IX + 3 O2 = protoporphyrin IX + 3 H2O2</text>
        <dbReference type="Rhea" id="RHEA:25576"/>
        <dbReference type="ChEBI" id="CHEBI:15379"/>
        <dbReference type="ChEBI" id="CHEBI:16240"/>
        <dbReference type="ChEBI" id="CHEBI:57306"/>
        <dbReference type="ChEBI" id="CHEBI:57307"/>
        <dbReference type="EC" id="1.3.3.4"/>
    </reaction>
</comment>
<evidence type="ECO:0000313" key="14">
    <source>
        <dbReference type="RefSeq" id="XP_055868566.1"/>
    </source>
</evidence>
<evidence type="ECO:0000256" key="2">
    <source>
        <dbReference type="ARBA" id="ARBA00005073"/>
    </source>
</evidence>
<comment type="function">
    <text evidence="1 11">Catalyzes the 6-electron oxidation of protoporphyrinogen-IX to form protoporphyrin-IX.</text>
</comment>
<evidence type="ECO:0000256" key="5">
    <source>
        <dbReference type="ARBA" id="ARBA00022630"/>
    </source>
</evidence>
<accession>A0A9W2Z0J5</accession>
<evidence type="ECO:0000259" key="12">
    <source>
        <dbReference type="Pfam" id="PF01593"/>
    </source>
</evidence>
<keyword evidence="9 11" id="KW-0627">Porphyrin biosynthesis</keyword>
<dbReference type="GO" id="GO:0005743">
    <property type="term" value="C:mitochondrial inner membrane"/>
    <property type="evidence" value="ECO:0007669"/>
    <property type="project" value="UniProtKB-SubCell"/>
</dbReference>
<evidence type="ECO:0000256" key="9">
    <source>
        <dbReference type="ARBA" id="ARBA00023244"/>
    </source>
</evidence>
<feature type="domain" description="Amine oxidase" evidence="12">
    <location>
        <begin position="11"/>
        <end position="383"/>
    </location>
</feature>
<keyword evidence="8 11" id="KW-0350">Heme biosynthesis</keyword>
<keyword evidence="7 11" id="KW-0560">Oxidoreductase</keyword>
<dbReference type="PANTHER" id="PTHR42923">
    <property type="entry name" value="PROTOPORPHYRINOGEN OXIDASE"/>
    <property type="match status" value="1"/>
</dbReference>
<dbReference type="Gene3D" id="3.50.50.60">
    <property type="entry name" value="FAD/NAD(P)-binding domain"/>
    <property type="match status" value="1"/>
</dbReference>
<reference evidence="14 15" key="1">
    <citation type="submission" date="2025-04" db="UniProtKB">
        <authorList>
            <consortium name="RefSeq"/>
        </authorList>
    </citation>
    <scope>IDENTIFICATION</scope>
</reference>
<dbReference type="InterPro" id="IPR036188">
    <property type="entry name" value="FAD/NAD-bd_sf"/>
</dbReference>
<comment type="subcellular location">
    <subcellularLocation>
        <location evidence="11">Mitochondrion inner membrane</location>
    </subcellularLocation>
</comment>
<keyword evidence="13" id="KW-1185">Reference proteome</keyword>
<evidence type="ECO:0000256" key="1">
    <source>
        <dbReference type="ARBA" id="ARBA00002600"/>
    </source>
</evidence>
<dbReference type="RefSeq" id="XP_055868567.1">
    <property type="nucleotide sequence ID" value="XM_056012592.1"/>
</dbReference>
<evidence type="ECO:0000313" key="13">
    <source>
        <dbReference type="Proteomes" id="UP001165740"/>
    </source>
</evidence>
<name>A0A9W2Z0J5_BIOGL</name>
<dbReference type="SUPFAM" id="SSF54373">
    <property type="entry name" value="FAD-linked reductases, C-terminal domain"/>
    <property type="match status" value="1"/>
</dbReference>
<dbReference type="GeneID" id="106060223"/>
<dbReference type="OrthoDB" id="419752at2759"/>
<gene>
    <name evidence="14 15 16 17" type="primary">LOC106060223</name>
</gene>
<dbReference type="GO" id="GO:0006782">
    <property type="term" value="P:protoporphyrinogen IX biosynthetic process"/>
    <property type="evidence" value="ECO:0007669"/>
    <property type="project" value="UniProtKB-UniRule"/>
</dbReference>
<dbReference type="RefSeq" id="XP_055868569.1">
    <property type="nucleotide sequence ID" value="XM_056012594.1"/>
</dbReference>
<dbReference type="InterPro" id="IPR004572">
    <property type="entry name" value="Protoporphyrinogen_oxidase"/>
</dbReference>
<keyword evidence="6 11" id="KW-0274">FAD</keyword>
<dbReference type="Proteomes" id="UP001165740">
    <property type="component" value="Chromosome 15"/>
</dbReference>
<protein>
    <recommendedName>
        <fullName evidence="4 11">Protoporphyrinogen oxidase</fullName>
        <ecNumber evidence="4 11">1.3.3.4</ecNumber>
    </recommendedName>
</protein>